<evidence type="ECO:0000256" key="1">
    <source>
        <dbReference type="SAM" id="MobiDB-lite"/>
    </source>
</evidence>
<evidence type="ECO:0008006" key="3">
    <source>
        <dbReference type="Google" id="ProtNLM"/>
    </source>
</evidence>
<dbReference type="EMBL" id="HBEM01004298">
    <property type="protein sequence ID" value="CAD8434313.1"/>
    <property type="molecule type" value="Transcribed_RNA"/>
</dbReference>
<dbReference type="AlphaFoldDB" id="A0A7S0CUU1"/>
<accession>A0A7S0CUU1</accession>
<dbReference type="InterPro" id="IPR027417">
    <property type="entry name" value="P-loop_NTPase"/>
</dbReference>
<reference evidence="2" key="1">
    <citation type="submission" date="2021-01" db="EMBL/GenBank/DDBJ databases">
        <authorList>
            <person name="Corre E."/>
            <person name="Pelletier E."/>
            <person name="Niang G."/>
            <person name="Scheremetjew M."/>
            <person name="Finn R."/>
            <person name="Kale V."/>
            <person name="Holt S."/>
            <person name="Cochrane G."/>
            <person name="Meng A."/>
            <person name="Brown T."/>
            <person name="Cohen L."/>
        </authorList>
    </citation>
    <scope>NUCLEOTIDE SEQUENCE</scope>
    <source>
        <strain evidence="2">CCMP2058</strain>
    </source>
</reference>
<sequence>MRAARNDVVLDSSGSDSDWLVSRMRRAIDMGYRIVLIYVRIPVEIAVVRNRERMRAALSTSKIPSSLHYVPEDVIWRKAKYMDPSFERAKRFADRWEVVSNYTKEELEQAIDVIDGDEQEPLETPGASSARDSQSRRSRSASEYGSCSLARLDRRSRSVSRSDRRSRTSAETF</sequence>
<evidence type="ECO:0000313" key="2">
    <source>
        <dbReference type="EMBL" id="CAD8434313.1"/>
    </source>
</evidence>
<gene>
    <name evidence="2" type="ORF">LAMO00422_LOCUS3013</name>
</gene>
<dbReference type="Gene3D" id="3.40.50.300">
    <property type="entry name" value="P-loop containing nucleotide triphosphate hydrolases"/>
    <property type="match status" value="1"/>
</dbReference>
<name>A0A7S0CUU1_9EUKA</name>
<feature type="compositionally biased region" description="Basic and acidic residues" evidence="1">
    <location>
        <begin position="151"/>
        <end position="173"/>
    </location>
</feature>
<feature type="region of interest" description="Disordered" evidence="1">
    <location>
        <begin position="113"/>
        <end position="173"/>
    </location>
</feature>
<organism evidence="2">
    <name type="scientific">Amorphochlora amoebiformis</name>
    <dbReference type="NCBI Taxonomy" id="1561963"/>
    <lineage>
        <taxon>Eukaryota</taxon>
        <taxon>Sar</taxon>
        <taxon>Rhizaria</taxon>
        <taxon>Cercozoa</taxon>
        <taxon>Chlorarachniophyceae</taxon>
        <taxon>Amorphochlora</taxon>
    </lineage>
</organism>
<proteinExistence type="predicted"/>
<protein>
    <recommendedName>
        <fullName evidence="3">Zeta toxin domain-containing protein</fullName>
    </recommendedName>
</protein>